<dbReference type="EC" id="1.-.-.-" evidence="3"/>
<dbReference type="InterPro" id="IPR045761">
    <property type="entry name" value="ODP_dom"/>
</dbReference>
<dbReference type="InterPro" id="IPR008254">
    <property type="entry name" value="Flavodoxin/NO_synth"/>
</dbReference>
<dbReference type="InterPro" id="IPR036866">
    <property type="entry name" value="RibonucZ/Hydroxyglut_hydro"/>
</dbReference>
<dbReference type="GO" id="GO:0010181">
    <property type="term" value="F:FMN binding"/>
    <property type="evidence" value="ECO:0007669"/>
    <property type="project" value="InterPro"/>
</dbReference>
<accession>A0A239TTG0</accession>
<dbReference type="Gene3D" id="3.60.15.10">
    <property type="entry name" value="Ribonuclease Z/Hydroxyacylglutathione hydrolase-like"/>
    <property type="match status" value="1"/>
</dbReference>
<dbReference type="InterPro" id="IPR029039">
    <property type="entry name" value="Flavoprotein-like_sf"/>
</dbReference>
<dbReference type="eggNOG" id="COG0426">
    <property type="taxonomic scope" value="Bacteria"/>
</dbReference>
<dbReference type="GO" id="GO:0046872">
    <property type="term" value="F:metal ion binding"/>
    <property type="evidence" value="ECO:0007669"/>
    <property type="project" value="InterPro"/>
</dbReference>
<evidence type="ECO:0000259" key="2">
    <source>
        <dbReference type="PROSITE" id="PS50902"/>
    </source>
</evidence>
<dbReference type="PROSITE" id="PS50902">
    <property type="entry name" value="FLAVODOXIN_LIKE"/>
    <property type="match status" value="1"/>
</dbReference>
<name>A0A239TTG0_9FIRM</name>
<dbReference type="SMART" id="SM00849">
    <property type="entry name" value="Lactamase_B"/>
    <property type="match status" value="1"/>
</dbReference>
<comment type="similarity">
    <text evidence="1">In the N-terminal section; belongs to the zinc metallo-hydrolase group 3 family.</text>
</comment>
<dbReference type="GeneID" id="78507379"/>
<protein>
    <submittedName>
        <fullName evidence="3">Nitric oxide reductase</fullName>
        <ecNumber evidence="3">1.-.-.-</ecNumber>
    </submittedName>
</protein>
<organism evidence="3 4">
    <name type="scientific">Megamonas hypermegale</name>
    <dbReference type="NCBI Taxonomy" id="158847"/>
    <lineage>
        <taxon>Bacteria</taxon>
        <taxon>Bacillati</taxon>
        <taxon>Bacillota</taxon>
        <taxon>Negativicutes</taxon>
        <taxon>Selenomonadales</taxon>
        <taxon>Selenomonadaceae</taxon>
        <taxon>Megamonas</taxon>
    </lineage>
</organism>
<dbReference type="EMBL" id="LT906446">
    <property type="protein sequence ID" value="SNV01090.1"/>
    <property type="molecule type" value="Genomic_DNA"/>
</dbReference>
<proteinExistence type="inferred from homology"/>
<keyword evidence="4" id="KW-1185">Reference proteome</keyword>
<keyword evidence="3" id="KW-0560">Oxidoreductase</keyword>
<dbReference type="SUPFAM" id="SSF52218">
    <property type="entry name" value="Flavoproteins"/>
    <property type="match status" value="1"/>
</dbReference>
<dbReference type="PIRSF" id="PIRSF005243">
    <property type="entry name" value="ROO"/>
    <property type="match status" value="1"/>
</dbReference>
<gene>
    <name evidence="3" type="primary">fprA</name>
    <name evidence="3" type="ORF">SAMEA4364220_01380</name>
</gene>
<dbReference type="InterPro" id="IPR001279">
    <property type="entry name" value="Metallo-B-lactamas"/>
</dbReference>
<evidence type="ECO:0000313" key="3">
    <source>
        <dbReference type="EMBL" id="SNV01090.1"/>
    </source>
</evidence>
<dbReference type="Pfam" id="PF19583">
    <property type="entry name" value="ODP"/>
    <property type="match status" value="1"/>
</dbReference>
<dbReference type="AlphaFoldDB" id="A0A239TTG0"/>
<dbReference type="RefSeq" id="WP_027889446.1">
    <property type="nucleotide sequence ID" value="NZ_LT906446.1"/>
</dbReference>
<reference evidence="3 4" key="1">
    <citation type="submission" date="2017-06" db="EMBL/GenBank/DDBJ databases">
        <authorList>
            <consortium name="Pathogen Informatics"/>
        </authorList>
    </citation>
    <scope>NUCLEOTIDE SEQUENCE [LARGE SCALE GENOMIC DNA]</scope>
    <source>
        <strain evidence="3 4">NCTC10570</strain>
    </source>
</reference>
<dbReference type="PANTHER" id="PTHR43717">
    <property type="entry name" value="ANAEROBIC NITRIC OXIDE REDUCTASE FLAVORUBREDOXIN"/>
    <property type="match status" value="1"/>
</dbReference>
<evidence type="ECO:0000313" key="4">
    <source>
        <dbReference type="Proteomes" id="UP000215383"/>
    </source>
</evidence>
<dbReference type="Pfam" id="PF00258">
    <property type="entry name" value="Flavodoxin_1"/>
    <property type="match status" value="1"/>
</dbReference>
<dbReference type="SUPFAM" id="SSF56281">
    <property type="entry name" value="Metallo-hydrolase/oxidoreductase"/>
    <property type="match status" value="1"/>
</dbReference>
<dbReference type="InterPro" id="IPR016440">
    <property type="entry name" value="Rubredoxin-O_OxRdtase"/>
</dbReference>
<dbReference type="GO" id="GO:0009055">
    <property type="term" value="F:electron transfer activity"/>
    <property type="evidence" value="ECO:0007669"/>
    <property type="project" value="InterPro"/>
</dbReference>
<dbReference type="Gene3D" id="3.40.50.360">
    <property type="match status" value="1"/>
</dbReference>
<dbReference type="Proteomes" id="UP000215383">
    <property type="component" value="Chromosome 1"/>
</dbReference>
<dbReference type="CDD" id="cd07709">
    <property type="entry name" value="flavodiiron_proteins_MBL-fold"/>
    <property type="match status" value="1"/>
</dbReference>
<dbReference type="PANTHER" id="PTHR43717:SF1">
    <property type="entry name" value="ANAEROBIC NITRIC OXIDE REDUCTASE FLAVORUBREDOXIN"/>
    <property type="match status" value="1"/>
</dbReference>
<feature type="domain" description="Flavodoxin-like" evidence="2">
    <location>
        <begin position="250"/>
        <end position="390"/>
    </location>
</feature>
<sequence>MKAIQIRDNIYWVGAIDWSVRNFHGYETGRGSTYNAYLIIDDKITLIDSTKKEFSAEILSRISSVIDPAKIDYIVCNHLEADHSGSMNDILQYCPNAQIFVSQPNGLKNIAKFCGEHSYNGVKAGDTLNIGKRNLTFVPVPMLHWPDSMVTYCPEEKILFSNDGFGQHLATNERFDDEFDYSILMHEAKKYYANILMLYGRQAQTTLKTVANLDIEMILTGHGISWRSHIKDILDLYNKWSNFEADEHKALVVFDSMWHSTELIAKTIGEAFNAKGISTKYCDLKVVHYSDIVTDFLDSEYIAVGSPTLNNNMMPNVAAFLCYLKGLTPKKSNRKALAFGSYGWGGQSIALVQKELEEIGFDIFHDMIRIANQPTDEDLDNIYNSIIEKL</sequence>
<dbReference type="GO" id="GO:0016651">
    <property type="term" value="F:oxidoreductase activity, acting on NAD(P)H"/>
    <property type="evidence" value="ECO:0007669"/>
    <property type="project" value="UniProtKB-ARBA"/>
</dbReference>
<evidence type="ECO:0000256" key="1">
    <source>
        <dbReference type="ARBA" id="ARBA00007121"/>
    </source>
</evidence>